<proteinExistence type="predicted"/>
<dbReference type="PIRSF" id="PIRSF006483">
    <property type="entry name" value="Membrane_protein_YitT"/>
    <property type="match status" value="1"/>
</dbReference>
<dbReference type="Proteomes" id="UP000015961">
    <property type="component" value="Unassembled WGS sequence"/>
</dbReference>
<feature type="transmembrane region" description="Helical" evidence="6">
    <location>
        <begin position="46"/>
        <end position="67"/>
    </location>
</feature>
<organism evidence="8 9">
    <name type="scientific">Enterococcus sulfureus ATCC 49903</name>
    <dbReference type="NCBI Taxonomy" id="1140003"/>
    <lineage>
        <taxon>Bacteria</taxon>
        <taxon>Bacillati</taxon>
        <taxon>Bacillota</taxon>
        <taxon>Bacilli</taxon>
        <taxon>Lactobacillales</taxon>
        <taxon>Enterococcaceae</taxon>
        <taxon>Enterococcus</taxon>
    </lineage>
</organism>
<keyword evidence="5 6" id="KW-0472">Membrane</keyword>
<keyword evidence="2" id="KW-1003">Cell membrane</keyword>
<evidence type="ECO:0000313" key="9">
    <source>
        <dbReference type="Proteomes" id="UP000015961"/>
    </source>
</evidence>
<feature type="transmembrane region" description="Helical" evidence="6">
    <location>
        <begin position="145"/>
        <end position="178"/>
    </location>
</feature>
<dbReference type="CDD" id="cd16380">
    <property type="entry name" value="YitT_C"/>
    <property type="match status" value="1"/>
</dbReference>
<feature type="transmembrane region" description="Helical" evidence="6">
    <location>
        <begin position="74"/>
        <end position="91"/>
    </location>
</feature>
<feature type="domain" description="DUF2179" evidence="7">
    <location>
        <begin position="216"/>
        <end position="270"/>
    </location>
</feature>
<dbReference type="PANTHER" id="PTHR33545:SF4">
    <property type="entry name" value="UPF0750 MEMBRANE PROTEIN YXKD"/>
    <property type="match status" value="1"/>
</dbReference>
<dbReference type="InterPro" id="IPR051461">
    <property type="entry name" value="UPF0750_membrane"/>
</dbReference>
<evidence type="ECO:0000256" key="3">
    <source>
        <dbReference type="ARBA" id="ARBA00022692"/>
    </source>
</evidence>
<evidence type="ECO:0000256" key="5">
    <source>
        <dbReference type="ARBA" id="ARBA00023136"/>
    </source>
</evidence>
<accession>S0NZW9</accession>
<comment type="caution">
    <text evidence="8">The sequence shown here is derived from an EMBL/GenBank/DDBJ whole genome shotgun (WGS) entry which is preliminary data.</text>
</comment>
<dbReference type="InterPro" id="IPR015867">
    <property type="entry name" value="N-reg_PII/ATP_PRibTrfase_C"/>
</dbReference>
<feature type="transmembrane region" description="Helical" evidence="6">
    <location>
        <begin position="103"/>
        <end position="124"/>
    </location>
</feature>
<sequence>MKRIVRNLIQILLGAFIFAVSVNYFAISNDLGEGGVTGITMILYYLYHWAPAWTNLALNGVLLLIGWKFLDRATVLYTLVAMAFMSFFLNLTHDWHFYTDQRIVAALAAGFLMGIGMGLIMLGNGTTAGSAIVAKILNKFLGWNVSYALLFIDILVVLVSVFVIGIESMILTIVSLYVSTKVLDYLLEGFNPKKAITIISKHHEEIAYTIDQEIQRGITVFDAKGYYSKQERPVLYIVISRPQLLAVTKIINRIDPEAFVIVNEVQNVIGEGFTHQIMEESKENA</sequence>
<evidence type="ECO:0000256" key="2">
    <source>
        <dbReference type="ARBA" id="ARBA00022475"/>
    </source>
</evidence>
<evidence type="ECO:0000256" key="4">
    <source>
        <dbReference type="ARBA" id="ARBA00022989"/>
    </source>
</evidence>
<dbReference type="EMBL" id="ASWO01000006">
    <property type="protein sequence ID" value="EOT83465.1"/>
    <property type="molecule type" value="Genomic_DNA"/>
</dbReference>
<dbReference type="PATRIC" id="fig|1140003.4.peg.1931"/>
<evidence type="ECO:0000313" key="8">
    <source>
        <dbReference type="EMBL" id="EOT83465.1"/>
    </source>
</evidence>
<dbReference type="AlphaFoldDB" id="S0NZW9"/>
<dbReference type="Pfam" id="PF02588">
    <property type="entry name" value="YitT_membrane"/>
    <property type="match status" value="1"/>
</dbReference>
<dbReference type="InterPro" id="IPR003740">
    <property type="entry name" value="YitT"/>
</dbReference>
<dbReference type="Gene3D" id="3.30.70.120">
    <property type="match status" value="1"/>
</dbReference>
<feature type="transmembrane region" description="Helical" evidence="6">
    <location>
        <begin position="7"/>
        <end position="26"/>
    </location>
</feature>
<protein>
    <recommendedName>
        <fullName evidence="7">DUF2179 domain-containing protein</fullName>
    </recommendedName>
</protein>
<dbReference type="PANTHER" id="PTHR33545">
    <property type="entry name" value="UPF0750 MEMBRANE PROTEIN YITT-RELATED"/>
    <property type="match status" value="1"/>
</dbReference>
<keyword evidence="3 6" id="KW-0812">Transmembrane</keyword>
<dbReference type="Pfam" id="PF10035">
    <property type="entry name" value="DUF2179"/>
    <property type="match status" value="1"/>
</dbReference>
<gene>
    <name evidence="8" type="ORF">I573_02015</name>
</gene>
<keyword evidence="4 6" id="KW-1133">Transmembrane helix</keyword>
<keyword evidence="9" id="KW-1185">Reference proteome</keyword>
<dbReference type="eggNOG" id="COG1284">
    <property type="taxonomic scope" value="Bacteria"/>
</dbReference>
<reference evidence="8 9" key="1">
    <citation type="submission" date="2013-03" db="EMBL/GenBank/DDBJ databases">
        <title>The Genome Sequence of Enterococcus sulfureus ATCC_49903 (PacBio/Illumina hybrid assembly).</title>
        <authorList>
            <consortium name="The Broad Institute Genomics Platform"/>
            <consortium name="The Broad Institute Genome Sequencing Center for Infectious Disease"/>
            <person name="Earl A."/>
            <person name="Russ C."/>
            <person name="Gilmore M."/>
            <person name="Surin D."/>
            <person name="Walker B."/>
            <person name="Young S."/>
            <person name="Zeng Q."/>
            <person name="Gargeya S."/>
            <person name="Fitzgerald M."/>
            <person name="Haas B."/>
            <person name="Abouelleil A."/>
            <person name="Allen A.W."/>
            <person name="Alvarado L."/>
            <person name="Arachchi H.M."/>
            <person name="Berlin A.M."/>
            <person name="Chapman S.B."/>
            <person name="Gainer-Dewar J."/>
            <person name="Goldberg J."/>
            <person name="Griggs A."/>
            <person name="Gujja S."/>
            <person name="Hansen M."/>
            <person name="Howarth C."/>
            <person name="Imamovic A."/>
            <person name="Ireland A."/>
            <person name="Larimer J."/>
            <person name="McCowan C."/>
            <person name="Murphy C."/>
            <person name="Pearson M."/>
            <person name="Poon T.W."/>
            <person name="Priest M."/>
            <person name="Roberts A."/>
            <person name="Saif S."/>
            <person name="Shea T."/>
            <person name="Sisk P."/>
            <person name="Sykes S."/>
            <person name="Wortman J."/>
            <person name="Nusbaum C."/>
            <person name="Birren B."/>
        </authorList>
    </citation>
    <scope>NUCLEOTIDE SEQUENCE [LARGE SCALE GENOMIC DNA]</scope>
    <source>
        <strain evidence="8 9">ATCC 49903</strain>
    </source>
</reference>
<evidence type="ECO:0000259" key="7">
    <source>
        <dbReference type="Pfam" id="PF10035"/>
    </source>
</evidence>
<evidence type="ECO:0000256" key="1">
    <source>
        <dbReference type="ARBA" id="ARBA00004651"/>
    </source>
</evidence>
<dbReference type="RefSeq" id="WP_016252707.1">
    <property type="nucleotide sequence ID" value="NZ_ASWO01000006.1"/>
</dbReference>
<dbReference type="OrthoDB" id="1758221at2"/>
<name>S0NZW9_9ENTE</name>
<dbReference type="InterPro" id="IPR019264">
    <property type="entry name" value="DUF2179"/>
</dbReference>
<comment type="subcellular location">
    <subcellularLocation>
        <location evidence="1">Cell membrane</location>
        <topology evidence="1">Multi-pass membrane protein</topology>
    </subcellularLocation>
</comment>
<evidence type="ECO:0000256" key="6">
    <source>
        <dbReference type="SAM" id="Phobius"/>
    </source>
</evidence>
<dbReference type="GO" id="GO:0005886">
    <property type="term" value="C:plasma membrane"/>
    <property type="evidence" value="ECO:0007669"/>
    <property type="project" value="UniProtKB-SubCell"/>
</dbReference>